<dbReference type="InterPro" id="IPR050154">
    <property type="entry name" value="UbiB_kinase"/>
</dbReference>
<sequence length="564" mass="64613">MGWFVNRKKPKHIGKLGRYRAIISKLIAYGFEDFLMHLGLVKGPNIVRKLQHRRGAAVSHKDPMAIRLRYMLEDLGPTFIKLGQIMSLRTDILPEDYTAELSQLQTDALPLPVDDIRAEIEGSFNRSIEQIFRDFQEEPIASASIAQVHRGITIEGDEVAIKVRRPGITNLVEKDLSILRDLAQLAERYIPSLKIYGPVKIVDEFSRSIKMELDFFHEGRAFDLFRKSFSEEEGIIIPRVYWDYSNSRVLTMEYIPGITVGEFIEEKHSAEERRRYADLGVRYILTQIFKFGFFNADPHPGNFIITPEGKLSPLDFGMVGFIDRHMKEALFAIFEAFVRKDPNKIVQTFLRMDFIEEETSIHDLRHDLNNLINYYYSIPVAHIRAGKIIEDLSRIIRTFHISLPADLALTFKVILTAEGLGRELDPEYNIIEAAEPFLRDYMFERFRPKERFTDTLDFLTEAGTFVRGLPNDASMIMKKLRAGKLKLEVEIKGLDTTTRELDKSFNRLAFSIIIAGLLIGSSFMNQFEGGLKVFGFSIIALAGYFVAGILGLWLIIGIIRSGRI</sequence>
<keyword evidence="2" id="KW-0812">Transmembrane</keyword>
<evidence type="ECO:0000256" key="1">
    <source>
        <dbReference type="ARBA" id="ARBA00009670"/>
    </source>
</evidence>
<dbReference type="EMBL" id="MWQY01000002">
    <property type="protein sequence ID" value="ORC37846.1"/>
    <property type="molecule type" value="Genomic_DNA"/>
</dbReference>
<comment type="caution">
    <text evidence="4">The sequence shown here is derived from an EMBL/GenBank/DDBJ whole genome shotgun (WGS) entry which is preliminary data.</text>
</comment>
<reference evidence="4 5" key="1">
    <citation type="submission" date="2017-03" db="EMBL/GenBank/DDBJ databases">
        <title>Draft Genome sequence of Marispirochaeta sp. strain JC444.</title>
        <authorList>
            <person name="Shivani Y."/>
            <person name="Subhash Y."/>
            <person name="Sasikala C."/>
            <person name="Ramana C."/>
        </authorList>
    </citation>
    <scope>NUCLEOTIDE SEQUENCE [LARGE SCALE GENOMIC DNA]</scope>
    <source>
        <strain evidence="4 5">JC444</strain>
    </source>
</reference>
<comment type="similarity">
    <text evidence="1">Belongs to the protein kinase superfamily. ADCK protein kinase family.</text>
</comment>
<name>A0A1Y1S234_9SPIO</name>
<feature type="transmembrane region" description="Helical" evidence="2">
    <location>
        <begin position="508"/>
        <end position="527"/>
    </location>
</feature>
<proteinExistence type="inferred from homology"/>
<protein>
    <recommendedName>
        <fullName evidence="3">ABC1 atypical kinase-like domain-containing protein</fullName>
    </recommendedName>
</protein>
<gene>
    <name evidence="4" type="ORF">B4O97_02265</name>
</gene>
<feature type="transmembrane region" description="Helical" evidence="2">
    <location>
        <begin position="533"/>
        <end position="559"/>
    </location>
</feature>
<evidence type="ECO:0000313" key="4">
    <source>
        <dbReference type="EMBL" id="ORC37846.1"/>
    </source>
</evidence>
<dbReference type="PANTHER" id="PTHR10566">
    <property type="entry name" value="CHAPERONE-ACTIVITY OF BC1 COMPLEX CABC1 -RELATED"/>
    <property type="match status" value="1"/>
</dbReference>
<organism evidence="4 5">
    <name type="scientific">Marispirochaeta aestuarii</name>
    <dbReference type="NCBI Taxonomy" id="1963862"/>
    <lineage>
        <taxon>Bacteria</taxon>
        <taxon>Pseudomonadati</taxon>
        <taxon>Spirochaetota</taxon>
        <taxon>Spirochaetia</taxon>
        <taxon>Spirochaetales</taxon>
        <taxon>Spirochaetaceae</taxon>
        <taxon>Marispirochaeta</taxon>
    </lineage>
</organism>
<dbReference type="PANTHER" id="PTHR10566:SF113">
    <property type="entry name" value="PROTEIN ACTIVITY OF BC1 COMPLEX KINASE 7, CHLOROPLASTIC"/>
    <property type="match status" value="1"/>
</dbReference>
<dbReference type="STRING" id="1963862.B4O97_02265"/>
<dbReference type="Proteomes" id="UP000192343">
    <property type="component" value="Unassembled WGS sequence"/>
</dbReference>
<dbReference type="SUPFAM" id="SSF56112">
    <property type="entry name" value="Protein kinase-like (PK-like)"/>
    <property type="match status" value="1"/>
</dbReference>
<dbReference type="Pfam" id="PF03109">
    <property type="entry name" value="ABC1"/>
    <property type="match status" value="1"/>
</dbReference>
<dbReference type="AlphaFoldDB" id="A0A1Y1S234"/>
<keyword evidence="2" id="KW-1133">Transmembrane helix</keyword>
<accession>A0A1Y1S234</accession>
<evidence type="ECO:0000259" key="3">
    <source>
        <dbReference type="Pfam" id="PF03109"/>
    </source>
</evidence>
<evidence type="ECO:0000256" key="2">
    <source>
        <dbReference type="SAM" id="Phobius"/>
    </source>
</evidence>
<keyword evidence="2" id="KW-0472">Membrane</keyword>
<keyword evidence="5" id="KW-1185">Reference proteome</keyword>
<dbReference type="InterPro" id="IPR004147">
    <property type="entry name" value="ABC1_dom"/>
</dbReference>
<dbReference type="CDD" id="cd05121">
    <property type="entry name" value="ABC1_ADCK3-like"/>
    <property type="match status" value="1"/>
</dbReference>
<evidence type="ECO:0000313" key="5">
    <source>
        <dbReference type="Proteomes" id="UP000192343"/>
    </source>
</evidence>
<dbReference type="InterPro" id="IPR011009">
    <property type="entry name" value="Kinase-like_dom_sf"/>
</dbReference>
<feature type="domain" description="ABC1 atypical kinase-like" evidence="3">
    <location>
        <begin position="104"/>
        <end position="347"/>
    </location>
</feature>